<sequence length="71" mass="8211">MQHADIDKRLMDLEIKASFTEDLVEQLNQTIFQQQQQIEALIREVSQLRQQTPDGGSGGFQSLRDELPPHY</sequence>
<dbReference type="EMBL" id="NESP01000001">
    <property type="protein sequence ID" value="PUE58648.1"/>
    <property type="molecule type" value="Genomic_DNA"/>
</dbReference>
<reference evidence="2 3" key="1">
    <citation type="submission" date="2017-04" db="EMBL/GenBank/DDBJ databases">
        <title>Unexpected and diverse lifestyles within the genus Limnohabitans.</title>
        <authorList>
            <person name="Kasalicky V."/>
            <person name="Mehrshad M."/>
            <person name="Andrei S.-A."/>
            <person name="Salcher M."/>
            <person name="Kratochvilova H."/>
            <person name="Simek K."/>
            <person name="Ghai R."/>
        </authorList>
    </citation>
    <scope>NUCLEOTIDE SEQUENCE [LARGE SCALE GENOMIC DNA]</scope>
    <source>
        <strain evidence="2 3">MWH-C5</strain>
    </source>
</reference>
<evidence type="ECO:0000256" key="1">
    <source>
        <dbReference type="SAM" id="MobiDB-lite"/>
    </source>
</evidence>
<evidence type="ECO:0000313" key="3">
    <source>
        <dbReference type="Proteomes" id="UP000251341"/>
    </source>
</evidence>
<name>A0A315EP91_9BURK</name>
<evidence type="ECO:0000313" key="2">
    <source>
        <dbReference type="EMBL" id="PUE58648.1"/>
    </source>
</evidence>
<dbReference type="PANTHER" id="PTHR36508">
    <property type="entry name" value="PROTEIN SLYX"/>
    <property type="match status" value="1"/>
</dbReference>
<dbReference type="InterPro" id="IPR007236">
    <property type="entry name" value="SlyX"/>
</dbReference>
<protein>
    <submittedName>
        <fullName evidence="2">SlyX protein</fullName>
    </submittedName>
</protein>
<organism evidence="2 3">
    <name type="scientific">Limnohabitans curvus</name>
    <dbReference type="NCBI Taxonomy" id="323423"/>
    <lineage>
        <taxon>Bacteria</taxon>
        <taxon>Pseudomonadati</taxon>
        <taxon>Pseudomonadota</taxon>
        <taxon>Betaproteobacteria</taxon>
        <taxon>Burkholderiales</taxon>
        <taxon>Comamonadaceae</taxon>
        <taxon>Limnohabitans</taxon>
    </lineage>
</organism>
<keyword evidence="3" id="KW-1185">Reference proteome</keyword>
<dbReference type="Gene3D" id="1.20.5.300">
    <property type="match status" value="1"/>
</dbReference>
<feature type="region of interest" description="Disordered" evidence="1">
    <location>
        <begin position="48"/>
        <end position="71"/>
    </location>
</feature>
<dbReference type="AlphaFoldDB" id="A0A315EP91"/>
<accession>A0A315EP91</accession>
<proteinExistence type="predicted"/>
<comment type="caution">
    <text evidence="2">The sequence shown here is derived from an EMBL/GenBank/DDBJ whole genome shotgun (WGS) entry which is preliminary data.</text>
</comment>
<gene>
    <name evidence="2" type="ORF">B9Z44_02950</name>
</gene>
<dbReference type="PANTHER" id="PTHR36508:SF1">
    <property type="entry name" value="PROTEIN SLYX"/>
    <property type="match status" value="1"/>
</dbReference>
<dbReference type="Proteomes" id="UP000251341">
    <property type="component" value="Unassembled WGS sequence"/>
</dbReference>
<dbReference type="Pfam" id="PF04102">
    <property type="entry name" value="SlyX"/>
    <property type="match status" value="1"/>
</dbReference>
<dbReference type="RefSeq" id="WP_108357893.1">
    <property type="nucleotide sequence ID" value="NZ_NESP01000001.1"/>
</dbReference>